<protein>
    <submittedName>
        <fullName evidence="1">Uncharacterized protein</fullName>
    </submittedName>
</protein>
<reference evidence="1 2" key="1">
    <citation type="journal article" date="2019" name="Nat. Ecol. Evol.">
        <title>Megaphylogeny resolves global patterns of mushroom evolution.</title>
        <authorList>
            <person name="Varga T."/>
            <person name="Krizsan K."/>
            <person name="Foldi C."/>
            <person name="Dima B."/>
            <person name="Sanchez-Garcia M."/>
            <person name="Sanchez-Ramirez S."/>
            <person name="Szollosi G.J."/>
            <person name="Szarkandi J.G."/>
            <person name="Papp V."/>
            <person name="Albert L."/>
            <person name="Andreopoulos W."/>
            <person name="Angelini C."/>
            <person name="Antonin V."/>
            <person name="Barry K.W."/>
            <person name="Bougher N.L."/>
            <person name="Buchanan P."/>
            <person name="Buyck B."/>
            <person name="Bense V."/>
            <person name="Catcheside P."/>
            <person name="Chovatia M."/>
            <person name="Cooper J."/>
            <person name="Damon W."/>
            <person name="Desjardin D."/>
            <person name="Finy P."/>
            <person name="Geml J."/>
            <person name="Haridas S."/>
            <person name="Hughes K."/>
            <person name="Justo A."/>
            <person name="Karasinski D."/>
            <person name="Kautmanova I."/>
            <person name="Kiss B."/>
            <person name="Kocsube S."/>
            <person name="Kotiranta H."/>
            <person name="LaButti K.M."/>
            <person name="Lechner B.E."/>
            <person name="Liimatainen K."/>
            <person name="Lipzen A."/>
            <person name="Lukacs Z."/>
            <person name="Mihaltcheva S."/>
            <person name="Morgado L.N."/>
            <person name="Niskanen T."/>
            <person name="Noordeloos M.E."/>
            <person name="Ohm R.A."/>
            <person name="Ortiz-Santana B."/>
            <person name="Ovrebo C."/>
            <person name="Racz N."/>
            <person name="Riley R."/>
            <person name="Savchenko A."/>
            <person name="Shiryaev A."/>
            <person name="Soop K."/>
            <person name="Spirin V."/>
            <person name="Szebenyi C."/>
            <person name="Tomsovsky M."/>
            <person name="Tulloss R.E."/>
            <person name="Uehling J."/>
            <person name="Grigoriev I.V."/>
            <person name="Vagvolgyi C."/>
            <person name="Papp T."/>
            <person name="Martin F.M."/>
            <person name="Miettinen O."/>
            <person name="Hibbett D.S."/>
            <person name="Nagy L.G."/>
        </authorList>
    </citation>
    <scope>NUCLEOTIDE SEQUENCE [LARGE SCALE GENOMIC DNA]</scope>
    <source>
        <strain evidence="1 2">CBS 962.96</strain>
    </source>
</reference>
<sequence>MILSMLWSSLISSQQFSYSLDHIQQTTKDHSKGYSEQLFEHQDALLRILACSVAVAYDKSICIHDSRLSISLFLAPLSGEEIPIGRKYPSTSDMLVSSVFPCKTNKNSTSLIATGQILLLTRHGFDTTWGGKGGLETAISLTDHRPRPLIVPSAIDILASGLDGRRLFNAAYTSEHAWAIISVHLLCCWTGFF</sequence>
<gene>
    <name evidence="1" type="ORF">K435DRAFT_320429</name>
</gene>
<organism evidence="1 2">
    <name type="scientific">Dendrothele bispora (strain CBS 962.96)</name>
    <dbReference type="NCBI Taxonomy" id="1314807"/>
    <lineage>
        <taxon>Eukaryota</taxon>
        <taxon>Fungi</taxon>
        <taxon>Dikarya</taxon>
        <taxon>Basidiomycota</taxon>
        <taxon>Agaricomycotina</taxon>
        <taxon>Agaricomycetes</taxon>
        <taxon>Agaricomycetidae</taxon>
        <taxon>Agaricales</taxon>
        <taxon>Agaricales incertae sedis</taxon>
        <taxon>Dendrothele</taxon>
    </lineage>
</organism>
<proteinExistence type="predicted"/>
<dbReference type="Proteomes" id="UP000297245">
    <property type="component" value="Unassembled WGS sequence"/>
</dbReference>
<evidence type="ECO:0000313" key="2">
    <source>
        <dbReference type="Proteomes" id="UP000297245"/>
    </source>
</evidence>
<accession>A0A4S8MK07</accession>
<evidence type="ECO:0000313" key="1">
    <source>
        <dbReference type="EMBL" id="THV02789.1"/>
    </source>
</evidence>
<keyword evidence="2" id="KW-1185">Reference proteome</keyword>
<dbReference type="EMBL" id="ML179073">
    <property type="protein sequence ID" value="THV02789.1"/>
    <property type="molecule type" value="Genomic_DNA"/>
</dbReference>
<dbReference type="AlphaFoldDB" id="A0A4S8MK07"/>
<name>A0A4S8MK07_DENBC</name>